<evidence type="ECO:0000256" key="13">
    <source>
        <dbReference type="ARBA" id="ARBA00023204"/>
    </source>
</evidence>
<dbReference type="InterPro" id="IPR018062">
    <property type="entry name" value="HTH_AraC-typ_CS"/>
</dbReference>
<evidence type="ECO:0000256" key="2">
    <source>
        <dbReference type="ARBA" id="ARBA00001947"/>
    </source>
</evidence>
<reference evidence="16" key="1">
    <citation type="submission" date="2019-12" db="EMBL/GenBank/DDBJ databases">
        <title>Complete and draft genome sequences of new strains and members of some known species of the genus Rathayibacter isolated from plants.</title>
        <authorList>
            <person name="Tarlachkov S.V."/>
            <person name="Starodumova I.P."/>
            <person name="Dorofeeva L.V."/>
            <person name="Prisyazhnaya N.V."/>
            <person name="Leyn S."/>
            <person name="Zlamal J."/>
            <person name="Elan M."/>
            <person name="Osterman A.L."/>
            <person name="Nadler S."/>
            <person name="Subbotin S.A."/>
            <person name="Evtushenko L.I."/>
        </authorList>
    </citation>
    <scope>NUCLEOTIDE SEQUENCE [LARGE SCALE GENOMIC DNA]</scope>
    <source>
        <strain evidence="16">VKM Ac-2761</strain>
    </source>
</reference>
<dbReference type="Gene3D" id="1.10.340.30">
    <property type="entry name" value="Hypothetical protein, domain 2"/>
    <property type="match status" value="1"/>
</dbReference>
<evidence type="ECO:0000256" key="12">
    <source>
        <dbReference type="ARBA" id="ARBA00023163"/>
    </source>
</evidence>
<dbReference type="GO" id="GO:0006285">
    <property type="term" value="P:base-excision repair, AP site formation"/>
    <property type="evidence" value="ECO:0007669"/>
    <property type="project" value="TreeGrafter"/>
</dbReference>
<dbReference type="InterPro" id="IPR009057">
    <property type="entry name" value="Homeodomain-like_sf"/>
</dbReference>
<feature type="domain" description="HTH araC/xylS-type" evidence="14">
    <location>
        <begin position="109"/>
        <end position="207"/>
    </location>
</feature>
<dbReference type="SUPFAM" id="SSF57884">
    <property type="entry name" value="Ada DNA repair protein, N-terminal domain (N-Ada 10)"/>
    <property type="match status" value="1"/>
</dbReference>
<comment type="catalytic activity">
    <reaction evidence="1">
        <text>Hydrolysis of alkylated DNA, releasing 3-methyladenine, 3-methylguanine, 7-methylguanine and 7-methyladenine.</text>
        <dbReference type="EC" id="3.2.2.21"/>
    </reaction>
</comment>
<keyword evidence="5" id="KW-0808">Transferase</keyword>
<dbReference type="SMART" id="SM00478">
    <property type="entry name" value="ENDO3c"/>
    <property type="match status" value="1"/>
</dbReference>
<evidence type="ECO:0000256" key="7">
    <source>
        <dbReference type="ARBA" id="ARBA00022763"/>
    </source>
</evidence>
<dbReference type="AlphaFoldDB" id="A0AAE6V5N7"/>
<dbReference type="Gene3D" id="1.10.10.60">
    <property type="entry name" value="Homeodomain-like"/>
    <property type="match status" value="1"/>
</dbReference>
<evidence type="ECO:0000256" key="11">
    <source>
        <dbReference type="ARBA" id="ARBA00023159"/>
    </source>
</evidence>
<dbReference type="Pfam" id="PF12833">
    <property type="entry name" value="HTH_18"/>
    <property type="match status" value="1"/>
</dbReference>
<evidence type="ECO:0000256" key="6">
    <source>
        <dbReference type="ARBA" id="ARBA00022723"/>
    </source>
</evidence>
<keyword evidence="4" id="KW-0489">Methyltransferase</keyword>
<dbReference type="PANTHER" id="PTHR43003:SF13">
    <property type="entry name" value="DNA-3-METHYLADENINE GLYCOSYLASE 2"/>
    <property type="match status" value="1"/>
</dbReference>
<dbReference type="InterPro" id="IPR004026">
    <property type="entry name" value="Ada_DNA_repair_Zn-bd"/>
</dbReference>
<evidence type="ECO:0000256" key="9">
    <source>
        <dbReference type="ARBA" id="ARBA00023015"/>
    </source>
</evidence>
<dbReference type="GO" id="GO:0008168">
    <property type="term" value="F:methyltransferase activity"/>
    <property type="evidence" value="ECO:0007669"/>
    <property type="project" value="UniProtKB-KW"/>
</dbReference>
<keyword evidence="7" id="KW-0227">DNA damage</keyword>
<name>A0AAE6V5N7_9MICO</name>
<comment type="cofactor">
    <cofactor evidence="2">
        <name>Zn(2+)</name>
        <dbReference type="ChEBI" id="CHEBI:29105"/>
    </cofactor>
</comment>
<evidence type="ECO:0000313" key="15">
    <source>
        <dbReference type="EMBL" id="QHC55132.1"/>
    </source>
</evidence>
<dbReference type="SUPFAM" id="SSF48150">
    <property type="entry name" value="DNA-glycosylase"/>
    <property type="match status" value="1"/>
</dbReference>
<dbReference type="EMBL" id="CP047186">
    <property type="protein sequence ID" value="QHC55132.1"/>
    <property type="molecule type" value="Genomic_DNA"/>
</dbReference>
<evidence type="ECO:0000259" key="14">
    <source>
        <dbReference type="PROSITE" id="PS01124"/>
    </source>
</evidence>
<keyword evidence="10" id="KW-0238">DNA-binding</keyword>
<keyword evidence="6" id="KW-0479">Metal-binding</keyword>
<accession>A0AAE6V5N7</accession>
<dbReference type="SUPFAM" id="SSF46689">
    <property type="entry name" value="Homeodomain-like"/>
    <property type="match status" value="1"/>
</dbReference>
<dbReference type="SMART" id="SM01009">
    <property type="entry name" value="AlkA_N"/>
    <property type="match status" value="1"/>
</dbReference>
<evidence type="ECO:0000313" key="16">
    <source>
        <dbReference type="Proteomes" id="UP000465031"/>
    </source>
</evidence>
<dbReference type="GO" id="GO:0032131">
    <property type="term" value="F:alkylated DNA binding"/>
    <property type="evidence" value="ECO:0007669"/>
    <property type="project" value="TreeGrafter"/>
</dbReference>
<dbReference type="Proteomes" id="UP000465031">
    <property type="component" value="Chromosome"/>
</dbReference>
<dbReference type="PROSITE" id="PS00041">
    <property type="entry name" value="HTH_ARAC_FAMILY_1"/>
    <property type="match status" value="1"/>
</dbReference>
<gene>
    <name evidence="15" type="ORF">GSU10_05445</name>
</gene>
<dbReference type="PROSITE" id="PS01124">
    <property type="entry name" value="HTH_ARAC_FAMILY_2"/>
    <property type="match status" value="1"/>
</dbReference>
<dbReference type="Pfam" id="PF06029">
    <property type="entry name" value="AlkA_N"/>
    <property type="match status" value="1"/>
</dbReference>
<evidence type="ECO:0000256" key="5">
    <source>
        <dbReference type="ARBA" id="ARBA00022679"/>
    </source>
</evidence>
<dbReference type="InterPro" id="IPR018060">
    <property type="entry name" value="HTH_AraC"/>
</dbReference>
<proteinExistence type="predicted"/>
<dbReference type="Gene3D" id="3.30.310.20">
    <property type="entry name" value="DNA-3-methyladenine glycosylase AlkA, N-terminal domain"/>
    <property type="match status" value="1"/>
</dbReference>
<dbReference type="InterPro" id="IPR051912">
    <property type="entry name" value="Alkylbase_DNA_Glycosylase/TA"/>
</dbReference>
<dbReference type="GO" id="GO:0005737">
    <property type="term" value="C:cytoplasm"/>
    <property type="evidence" value="ECO:0007669"/>
    <property type="project" value="TreeGrafter"/>
</dbReference>
<sequence>MTRVRFPPSSGRPLCEARGVPESDPLFEERYRAVASRDARFDGRFLTGVHSTGIYCRPSCPATTPQPGNVRFYPTAAAAHEAGLRACKRCLPDAVPGSPEWNLRDDTAARAMRLIGDGVVDREGVEGLASRLGYGARHLGRILREELGAPPLALARAQRAQTARLLLTGTDLPVSEVAFAAGFASIRQFNATIAEVYERTPTALRSSGRGGRTGVGTQAGATTLELRLPVRAPFDAGVLDGLGARAVAGIEEAAPGSYARSLVLPGGAALVRLDADASAVRCTATLASIADVGPLVSRVRRLLDLDADAQAIDEALGADPLLAPLVAAVPGIRLPGSVDPAETLVRTLLGQQLPVAAARTTLARLVAHLGDELPESIATASITRTFPSPGAIAERGAEVLRGPARRRETVRRVCALLAEGSLRLDAGSSREELSERLLAVPGIGAWTAGSVAMRVTGDPDVLLTGDPALRSAAAALGLPSDPHALAEAGRRWAPWRSYAGLHLWRASGRPSA</sequence>
<keyword evidence="9" id="KW-0805">Transcription regulation</keyword>
<evidence type="ECO:0000256" key="4">
    <source>
        <dbReference type="ARBA" id="ARBA00022603"/>
    </source>
</evidence>
<dbReference type="SMART" id="SM00342">
    <property type="entry name" value="HTH_ARAC"/>
    <property type="match status" value="1"/>
</dbReference>
<keyword evidence="8" id="KW-0862">Zinc</keyword>
<dbReference type="GO" id="GO:0008725">
    <property type="term" value="F:DNA-3-methyladenine glycosylase activity"/>
    <property type="evidence" value="ECO:0007669"/>
    <property type="project" value="TreeGrafter"/>
</dbReference>
<dbReference type="Gene3D" id="3.40.10.10">
    <property type="entry name" value="DNA Methylphosphotriester Repair Domain"/>
    <property type="match status" value="1"/>
</dbReference>
<dbReference type="CDD" id="cd00056">
    <property type="entry name" value="ENDO3c"/>
    <property type="match status" value="1"/>
</dbReference>
<dbReference type="PANTHER" id="PTHR43003">
    <property type="entry name" value="DNA-3-METHYLADENINE GLYCOSYLASE"/>
    <property type="match status" value="1"/>
</dbReference>
<dbReference type="EC" id="3.2.2.21" evidence="3"/>
<dbReference type="InterPro" id="IPR037046">
    <property type="entry name" value="AlkA_N_sf"/>
</dbReference>
<dbReference type="GO" id="GO:0003700">
    <property type="term" value="F:DNA-binding transcription factor activity"/>
    <property type="evidence" value="ECO:0007669"/>
    <property type="project" value="InterPro"/>
</dbReference>
<evidence type="ECO:0000256" key="10">
    <source>
        <dbReference type="ARBA" id="ARBA00023125"/>
    </source>
</evidence>
<dbReference type="FunFam" id="3.40.10.10:FF:000001">
    <property type="entry name" value="DNA-3-methyladenine glycosylase 2"/>
    <property type="match status" value="1"/>
</dbReference>
<organism evidence="15 16">
    <name type="scientific">Rathayibacter tanaceti</name>
    <dbReference type="NCBI Taxonomy" id="1671680"/>
    <lineage>
        <taxon>Bacteria</taxon>
        <taxon>Bacillati</taxon>
        <taxon>Actinomycetota</taxon>
        <taxon>Actinomycetes</taxon>
        <taxon>Micrococcales</taxon>
        <taxon>Microbacteriaceae</taxon>
        <taxon>Rathayibacter</taxon>
    </lineage>
</organism>
<dbReference type="GO" id="GO:0008270">
    <property type="term" value="F:zinc ion binding"/>
    <property type="evidence" value="ECO:0007669"/>
    <property type="project" value="InterPro"/>
</dbReference>
<keyword evidence="13" id="KW-0234">DNA repair</keyword>
<dbReference type="InterPro" id="IPR010316">
    <property type="entry name" value="AlkA_N"/>
</dbReference>
<dbReference type="InterPro" id="IPR035451">
    <property type="entry name" value="Ada-like_dom_sf"/>
</dbReference>
<dbReference type="Pfam" id="PF02805">
    <property type="entry name" value="Ada_Zn_binding"/>
    <property type="match status" value="1"/>
</dbReference>
<keyword evidence="12" id="KW-0804">Transcription</keyword>
<dbReference type="Gene3D" id="1.10.1670.10">
    <property type="entry name" value="Helix-hairpin-Helix base-excision DNA repair enzymes (C-terminal)"/>
    <property type="match status" value="1"/>
</dbReference>
<dbReference type="GO" id="GO:0006307">
    <property type="term" value="P:DNA alkylation repair"/>
    <property type="evidence" value="ECO:0007669"/>
    <property type="project" value="TreeGrafter"/>
</dbReference>
<evidence type="ECO:0000256" key="8">
    <source>
        <dbReference type="ARBA" id="ARBA00022833"/>
    </source>
</evidence>
<protein>
    <recommendedName>
        <fullName evidence="3">DNA-3-methyladenine glycosylase II</fullName>
        <ecNumber evidence="3">3.2.2.21</ecNumber>
    </recommendedName>
</protein>
<dbReference type="GO" id="GO:0032259">
    <property type="term" value="P:methylation"/>
    <property type="evidence" value="ECO:0007669"/>
    <property type="project" value="UniProtKB-KW"/>
</dbReference>
<dbReference type="GO" id="GO:0043565">
    <property type="term" value="F:sequence-specific DNA binding"/>
    <property type="evidence" value="ECO:0007669"/>
    <property type="project" value="InterPro"/>
</dbReference>
<dbReference type="InterPro" id="IPR011257">
    <property type="entry name" value="DNA_glycosylase"/>
</dbReference>
<dbReference type="InterPro" id="IPR023170">
    <property type="entry name" value="HhH_base_excis_C"/>
</dbReference>
<keyword evidence="11" id="KW-0010">Activator</keyword>
<dbReference type="KEGG" id="rte:GSU10_05445"/>
<evidence type="ECO:0000256" key="1">
    <source>
        <dbReference type="ARBA" id="ARBA00000086"/>
    </source>
</evidence>
<dbReference type="InterPro" id="IPR003265">
    <property type="entry name" value="HhH-GPD_domain"/>
</dbReference>
<dbReference type="GO" id="GO:0043916">
    <property type="term" value="F:DNA-7-methylguanine glycosylase activity"/>
    <property type="evidence" value="ECO:0007669"/>
    <property type="project" value="TreeGrafter"/>
</dbReference>
<dbReference type="SUPFAM" id="SSF55945">
    <property type="entry name" value="TATA-box binding protein-like"/>
    <property type="match status" value="1"/>
</dbReference>
<dbReference type="GO" id="GO:0032993">
    <property type="term" value="C:protein-DNA complex"/>
    <property type="evidence" value="ECO:0007669"/>
    <property type="project" value="TreeGrafter"/>
</dbReference>
<evidence type="ECO:0000256" key="3">
    <source>
        <dbReference type="ARBA" id="ARBA00012000"/>
    </source>
</evidence>